<dbReference type="PIRSF" id="PIRSF017393">
    <property type="entry name" value="MTase_SAV2177"/>
    <property type="match status" value="1"/>
</dbReference>
<dbReference type="EMBL" id="BMNB01000022">
    <property type="protein sequence ID" value="GGM53323.1"/>
    <property type="molecule type" value="Genomic_DNA"/>
</dbReference>
<comment type="caution">
    <text evidence="1">The sequence shown here is derived from an EMBL/GenBank/DDBJ whole genome shotgun (WGS) entry which is preliminary data.</text>
</comment>
<accession>A0A917U2M9</accession>
<dbReference type="Proteomes" id="UP000608890">
    <property type="component" value="Unassembled WGS sequence"/>
</dbReference>
<gene>
    <name evidence="1" type="ORF">GCM10011608_42750</name>
</gene>
<protein>
    <recommendedName>
        <fullName evidence="3">S-adenosyl methyltransferase</fullName>
    </recommendedName>
</protein>
<dbReference type="InterPro" id="IPR029063">
    <property type="entry name" value="SAM-dependent_MTases_sf"/>
</dbReference>
<dbReference type="AlphaFoldDB" id="A0A917U2M9"/>
<proteinExistence type="predicted"/>
<keyword evidence="2" id="KW-1185">Reference proteome</keyword>
<evidence type="ECO:0000313" key="2">
    <source>
        <dbReference type="Proteomes" id="UP000608890"/>
    </source>
</evidence>
<sequence length="271" mass="29490">MTGVSRDGEAKPATAARIYDYYLGGTHNFPADREAAEAMLQVLPLGPQLAKTNRAFLRRAVRYLAESGVDQFLDIGSGIPTEGNVHEIVQQVDSEARVVYVDIDPVAVAESLEFLEGNQLATVVNGDLRDPQSILSHSQVAAMLDFNRPIGLLLGAVLHFVSDDEVAYDAVEQLRAALVPGSCLLVSHATADEVPHDQDELDVAHDIYRRKTATPLGLRTRSQIERFFTGLDLVEPGVVWLPLWRPAPDDPQYFADDPKLSAGLGGVGRIP</sequence>
<dbReference type="SUPFAM" id="SSF53335">
    <property type="entry name" value="S-adenosyl-L-methionine-dependent methyltransferases"/>
    <property type="match status" value="1"/>
</dbReference>
<name>A0A917U2M9_9ACTN</name>
<organism evidence="1 2">
    <name type="scientific">Micromonospora sonchi</name>
    <dbReference type="NCBI Taxonomy" id="1763543"/>
    <lineage>
        <taxon>Bacteria</taxon>
        <taxon>Bacillati</taxon>
        <taxon>Actinomycetota</taxon>
        <taxon>Actinomycetes</taxon>
        <taxon>Micromonosporales</taxon>
        <taxon>Micromonosporaceae</taxon>
        <taxon>Micromonospora</taxon>
    </lineage>
</organism>
<reference evidence="1" key="1">
    <citation type="journal article" date="2014" name="Int. J. Syst. Evol. Microbiol.">
        <title>Complete genome sequence of Corynebacterium casei LMG S-19264T (=DSM 44701T), isolated from a smear-ripened cheese.</title>
        <authorList>
            <consortium name="US DOE Joint Genome Institute (JGI-PGF)"/>
            <person name="Walter F."/>
            <person name="Albersmeier A."/>
            <person name="Kalinowski J."/>
            <person name="Ruckert C."/>
        </authorList>
    </citation>
    <scope>NUCLEOTIDE SEQUENCE</scope>
    <source>
        <strain evidence="1">CGMCC 4.7312</strain>
    </source>
</reference>
<dbReference type="Pfam" id="PF04672">
    <property type="entry name" value="Methyltransf_19"/>
    <property type="match status" value="1"/>
</dbReference>
<reference evidence="1" key="2">
    <citation type="submission" date="2020-09" db="EMBL/GenBank/DDBJ databases">
        <authorList>
            <person name="Sun Q."/>
            <person name="Zhou Y."/>
        </authorList>
    </citation>
    <scope>NUCLEOTIDE SEQUENCE</scope>
    <source>
        <strain evidence="1">CGMCC 4.7312</strain>
    </source>
</reference>
<evidence type="ECO:0000313" key="1">
    <source>
        <dbReference type="EMBL" id="GGM53323.1"/>
    </source>
</evidence>
<dbReference type="Gene3D" id="3.40.50.150">
    <property type="entry name" value="Vaccinia Virus protein VP39"/>
    <property type="match status" value="1"/>
</dbReference>
<dbReference type="InterPro" id="IPR006764">
    <property type="entry name" value="SAM_dep_MeTrfase_SAV2177_type"/>
</dbReference>
<evidence type="ECO:0008006" key="3">
    <source>
        <dbReference type="Google" id="ProtNLM"/>
    </source>
</evidence>